<keyword evidence="1" id="KW-0863">Zinc-finger</keyword>
<evidence type="ECO:0000259" key="2">
    <source>
        <dbReference type="PROSITE" id="PS50157"/>
    </source>
</evidence>
<accession>A0A232FFT6</accession>
<protein>
    <recommendedName>
        <fullName evidence="2">C2H2-type domain-containing protein</fullName>
    </recommendedName>
</protein>
<dbReference type="GO" id="GO:0008270">
    <property type="term" value="F:zinc ion binding"/>
    <property type="evidence" value="ECO:0007669"/>
    <property type="project" value="UniProtKB-KW"/>
</dbReference>
<dbReference type="Pfam" id="PF13909">
    <property type="entry name" value="zf-H2C2_5"/>
    <property type="match status" value="1"/>
</dbReference>
<organism evidence="3 4">
    <name type="scientific">Trichomalopsis sarcophagae</name>
    <dbReference type="NCBI Taxonomy" id="543379"/>
    <lineage>
        <taxon>Eukaryota</taxon>
        <taxon>Metazoa</taxon>
        <taxon>Ecdysozoa</taxon>
        <taxon>Arthropoda</taxon>
        <taxon>Hexapoda</taxon>
        <taxon>Insecta</taxon>
        <taxon>Pterygota</taxon>
        <taxon>Neoptera</taxon>
        <taxon>Endopterygota</taxon>
        <taxon>Hymenoptera</taxon>
        <taxon>Apocrita</taxon>
        <taxon>Proctotrupomorpha</taxon>
        <taxon>Chalcidoidea</taxon>
        <taxon>Pteromalidae</taxon>
        <taxon>Pteromalinae</taxon>
        <taxon>Trichomalopsis</taxon>
    </lineage>
</organism>
<feature type="domain" description="C2H2-type" evidence="2">
    <location>
        <begin position="120"/>
        <end position="146"/>
    </location>
</feature>
<evidence type="ECO:0000313" key="4">
    <source>
        <dbReference type="Proteomes" id="UP000215335"/>
    </source>
</evidence>
<dbReference type="EMBL" id="NNAY01000265">
    <property type="protein sequence ID" value="OXU29626.1"/>
    <property type="molecule type" value="Genomic_DNA"/>
</dbReference>
<keyword evidence="4" id="KW-1185">Reference proteome</keyword>
<reference evidence="3 4" key="1">
    <citation type="journal article" date="2017" name="Curr. Biol.">
        <title>The Evolution of Venom by Co-option of Single-Copy Genes.</title>
        <authorList>
            <person name="Martinson E.O."/>
            <person name="Mrinalini"/>
            <person name="Kelkar Y.D."/>
            <person name="Chang C.H."/>
            <person name="Werren J.H."/>
        </authorList>
    </citation>
    <scope>NUCLEOTIDE SEQUENCE [LARGE SCALE GENOMIC DNA]</scope>
    <source>
        <strain evidence="3 4">Alberta</strain>
        <tissue evidence="3">Whole body</tissue>
    </source>
</reference>
<sequence>MFCLDVTRGYVKRQRSKSDVGPYLRIGRITSVKDEGIKKIYNRSSEGSRERPYATVKFFCENCDQELNIRETAYFNNRPHMCKKCLSPLLFICKKCGRNFKTANGAYIHGNIRCNVRNFMDCELCSYKTTIKNDLKKHMKNVHAQQ</sequence>
<gene>
    <name evidence="3" type="ORF">TSAR_009097</name>
</gene>
<proteinExistence type="predicted"/>
<evidence type="ECO:0000256" key="1">
    <source>
        <dbReference type="PROSITE-ProRule" id="PRU00042"/>
    </source>
</evidence>
<dbReference type="Gene3D" id="3.30.160.60">
    <property type="entry name" value="Classic Zinc Finger"/>
    <property type="match status" value="1"/>
</dbReference>
<name>A0A232FFT6_9HYME</name>
<dbReference type="Proteomes" id="UP000215335">
    <property type="component" value="Unassembled WGS sequence"/>
</dbReference>
<keyword evidence="1" id="KW-0862">Zinc</keyword>
<dbReference type="PROSITE" id="PS50157">
    <property type="entry name" value="ZINC_FINGER_C2H2_2"/>
    <property type="match status" value="1"/>
</dbReference>
<dbReference type="AlphaFoldDB" id="A0A232FFT6"/>
<dbReference type="InterPro" id="IPR013087">
    <property type="entry name" value="Znf_C2H2_type"/>
</dbReference>
<keyword evidence="1" id="KW-0479">Metal-binding</keyword>
<comment type="caution">
    <text evidence="3">The sequence shown here is derived from an EMBL/GenBank/DDBJ whole genome shotgun (WGS) entry which is preliminary data.</text>
</comment>
<evidence type="ECO:0000313" key="3">
    <source>
        <dbReference type="EMBL" id="OXU29626.1"/>
    </source>
</evidence>